<evidence type="ECO:0000313" key="2">
    <source>
        <dbReference type="EMBL" id="TQR45951.1"/>
    </source>
</evidence>
<dbReference type="PROSITE" id="PS51186">
    <property type="entry name" value="GNAT"/>
    <property type="match status" value="1"/>
</dbReference>
<dbReference type="Pfam" id="PF00583">
    <property type="entry name" value="Acetyltransf_1"/>
    <property type="match status" value="1"/>
</dbReference>
<dbReference type="CDD" id="cd04301">
    <property type="entry name" value="NAT_SF"/>
    <property type="match status" value="1"/>
</dbReference>
<dbReference type="Gene3D" id="3.40.630.30">
    <property type="match status" value="1"/>
</dbReference>
<evidence type="ECO:0000313" key="3">
    <source>
        <dbReference type="Proteomes" id="UP000316208"/>
    </source>
</evidence>
<sequence>MEIVEAENREDILRLVSHISPQAREFVSEAFREQAVSVFHYSRTEEVHGVFCAAENDDCTIAYVSFLKMSMNESTLFLGLIDATIRTFLARVDGKEFCFNVYGENEEVIAFIRSIGFQSDMEGYHLIYTKTELPDVPTSQLIEKQFEPSMLQEFIELFDRGYLQLQLENGQITDWHSSNRVEFLNLLQNKTRSDELRSFWLDNQLIGYYLIHNNYIQDLVVNPDYQNCGYGGVILAHCVAHMRANKGIDNVCLRVAKSNWRAKRFYERNHFEELASFAEHTYIPG</sequence>
<protein>
    <submittedName>
        <fullName evidence="2">N-acetyltransferase</fullName>
    </submittedName>
</protein>
<dbReference type="InterPro" id="IPR016181">
    <property type="entry name" value="Acyl_CoA_acyltransferase"/>
</dbReference>
<dbReference type="EMBL" id="SADY01000002">
    <property type="protein sequence ID" value="TQR45951.1"/>
    <property type="molecule type" value="Genomic_DNA"/>
</dbReference>
<dbReference type="InterPro" id="IPR000182">
    <property type="entry name" value="GNAT_dom"/>
</dbReference>
<accession>A0ABY3AUL0</accession>
<dbReference type="InterPro" id="IPR050276">
    <property type="entry name" value="MshD_Acetyltransferase"/>
</dbReference>
<name>A0ABY3AUL0_PAEPP</name>
<comment type="caution">
    <text evidence="2">The sequence shown here is derived from an EMBL/GenBank/DDBJ whole genome shotgun (WGS) entry which is preliminary data.</text>
</comment>
<feature type="domain" description="N-acetyltransferase" evidence="1">
    <location>
        <begin position="141"/>
        <end position="285"/>
    </location>
</feature>
<reference evidence="2 3" key="1">
    <citation type="submission" date="2018-03" db="EMBL/GenBank/DDBJ databases">
        <title>Aerobic endospore-forming bacteria genome sequencing and assembly.</title>
        <authorList>
            <person name="Cavalcante D.A."/>
            <person name="Driks A."/>
            <person name="Putonti C."/>
            <person name="De-Souza M.T."/>
        </authorList>
    </citation>
    <scope>NUCLEOTIDE SEQUENCE [LARGE SCALE GENOMIC DNA]</scope>
    <source>
        <strain evidence="2 3">SDF0028</strain>
    </source>
</reference>
<dbReference type="Proteomes" id="UP000316208">
    <property type="component" value="Unassembled WGS sequence"/>
</dbReference>
<gene>
    <name evidence="2" type="ORF">C7Y44_09610</name>
</gene>
<keyword evidence="3" id="KW-1185">Reference proteome</keyword>
<evidence type="ECO:0000259" key="1">
    <source>
        <dbReference type="PROSITE" id="PS51186"/>
    </source>
</evidence>
<dbReference type="SUPFAM" id="SSF55729">
    <property type="entry name" value="Acyl-CoA N-acyltransferases (Nat)"/>
    <property type="match status" value="1"/>
</dbReference>
<dbReference type="RefSeq" id="WP_142543709.1">
    <property type="nucleotide sequence ID" value="NZ_SADY01000002.1"/>
</dbReference>
<organism evidence="2 3">
    <name type="scientific">Paenibacillus popilliae</name>
    <name type="common">Bacillus popilliae</name>
    <dbReference type="NCBI Taxonomy" id="78057"/>
    <lineage>
        <taxon>Bacteria</taxon>
        <taxon>Bacillati</taxon>
        <taxon>Bacillota</taxon>
        <taxon>Bacilli</taxon>
        <taxon>Bacillales</taxon>
        <taxon>Paenibacillaceae</taxon>
        <taxon>Paenibacillus</taxon>
    </lineage>
</organism>
<dbReference type="PANTHER" id="PTHR43617">
    <property type="entry name" value="L-AMINO ACID N-ACETYLTRANSFERASE"/>
    <property type="match status" value="1"/>
</dbReference>
<proteinExistence type="predicted"/>